<dbReference type="Pfam" id="PF14373">
    <property type="entry name" value="Imm_superinfect"/>
    <property type="match status" value="1"/>
</dbReference>
<dbReference type="GeneID" id="78226832"/>
<dbReference type="AlphaFoldDB" id="A0AAN4R1L1"/>
<feature type="transmembrane region" description="Helical" evidence="1">
    <location>
        <begin position="49"/>
        <end position="69"/>
    </location>
</feature>
<reference evidence="2 3" key="1">
    <citation type="submission" date="2019-07" db="EMBL/GenBank/DDBJ databases">
        <title>Whole genome shotgun sequence of Asaia bogorensis NBRC 16594.</title>
        <authorList>
            <person name="Hosoyama A."/>
            <person name="Uohara A."/>
            <person name="Ohji S."/>
            <person name="Ichikawa N."/>
        </authorList>
    </citation>
    <scope>NUCLEOTIDE SEQUENCE [LARGE SCALE GENOMIC DNA]</scope>
    <source>
        <strain evidence="2 3">NBRC 16594</strain>
    </source>
</reference>
<evidence type="ECO:0008006" key="4">
    <source>
        <dbReference type="Google" id="ProtNLM"/>
    </source>
</evidence>
<keyword evidence="1" id="KW-0472">Membrane</keyword>
<evidence type="ECO:0000313" key="2">
    <source>
        <dbReference type="EMBL" id="GEL52517.1"/>
    </source>
</evidence>
<evidence type="ECO:0000313" key="3">
    <source>
        <dbReference type="Proteomes" id="UP000321287"/>
    </source>
</evidence>
<feature type="transmembrane region" description="Helical" evidence="1">
    <location>
        <begin position="17"/>
        <end position="37"/>
    </location>
</feature>
<proteinExistence type="predicted"/>
<dbReference type="Proteomes" id="UP000321287">
    <property type="component" value="Unassembled WGS sequence"/>
</dbReference>
<evidence type="ECO:0000256" key="1">
    <source>
        <dbReference type="SAM" id="Phobius"/>
    </source>
</evidence>
<comment type="caution">
    <text evidence="2">The sequence shown here is derived from an EMBL/GenBank/DDBJ whole genome shotgun (WGS) entry which is preliminary data.</text>
</comment>
<dbReference type="RefSeq" id="WP_062164854.1">
    <property type="nucleotide sequence ID" value="NZ_AP014690.1"/>
</dbReference>
<accession>A0AAN4R1L1</accession>
<keyword evidence="1" id="KW-1133">Transmembrane helix</keyword>
<name>A0AAN4R1L1_9PROT</name>
<keyword evidence="1" id="KW-0812">Transmembrane</keyword>
<dbReference type="InterPro" id="IPR016410">
    <property type="entry name" value="Phage_imm"/>
</dbReference>
<dbReference type="EMBL" id="BJVS01000001">
    <property type="protein sequence ID" value="GEL52517.1"/>
    <property type="molecule type" value="Genomic_DNA"/>
</dbReference>
<keyword evidence="3" id="KW-1185">Reference proteome</keyword>
<gene>
    <name evidence="2" type="ORF">ABO01nite_05240</name>
</gene>
<protein>
    <recommendedName>
        <fullName evidence="4">Superinfection immunity protein</fullName>
    </recommendedName>
</protein>
<organism evidence="2 3">
    <name type="scientific">Asaia bogorensis NBRC 16594</name>
    <dbReference type="NCBI Taxonomy" id="1231624"/>
    <lineage>
        <taxon>Bacteria</taxon>
        <taxon>Pseudomonadati</taxon>
        <taxon>Pseudomonadota</taxon>
        <taxon>Alphaproteobacteria</taxon>
        <taxon>Acetobacterales</taxon>
        <taxon>Acetobacteraceae</taxon>
        <taxon>Asaia</taxon>
    </lineage>
</organism>
<dbReference type="KEGG" id="abg:Asbog_01803"/>
<sequence>MLDKSALLHRLHDHDPLTLVLVGLVCFVWVFLPTLVAGLRRHPSFRMIALINLVFFWEFWIWMPLMAWASMDRPGDAMVARFERLRGTLKNILPGRGR</sequence>